<dbReference type="AlphaFoldDB" id="A0A645BDA1"/>
<organism evidence="1">
    <name type="scientific">bioreactor metagenome</name>
    <dbReference type="NCBI Taxonomy" id="1076179"/>
    <lineage>
        <taxon>unclassified sequences</taxon>
        <taxon>metagenomes</taxon>
        <taxon>ecological metagenomes</taxon>
    </lineage>
</organism>
<dbReference type="EMBL" id="VSSQ01019407">
    <property type="protein sequence ID" value="MPM63425.1"/>
    <property type="molecule type" value="Genomic_DNA"/>
</dbReference>
<gene>
    <name evidence="1" type="ORF">SDC9_110305</name>
</gene>
<reference evidence="1" key="1">
    <citation type="submission" date="2019-08" db="EMBL/GenBank/DDBJ databases">
        <authorList>
            <person name="Kucharzyk K."/>
            <person name="Murdoch R.W."/>
            <person name="Higgins S."/>
            <person name="Loffler F."/>
        </authorList>
    </citation>
    <scope>NUCLEOTIDE SEQUENCE</scope>
</reference>
<protein>
    <submittedName>
        <fullName evidence="1">Uncharacterized protein</fullName>
    </submittedName>
</protein>
<accession>A0A645BDA1</accession>
<evidence type="ECO:0000313" key="1">
    <source>
        <dbReference type="EMBL" id="MPM63425.1"/>
    </source>
</evidence>
<proteinExistence type="predicted"/>
<sequence length="159" mass="18939">MEFVFSKLFRRIENKQNIIKLIQYNPEVDYYFFLEQQNDNGYQQIILNSSFMISLLEFFFTNKSYDIQEIEFAEDDGEYSGSLRKLINNVNDDRELFGSILDKLKLLKSEDSIEIYKLTLYYDDKMIEFKSNGLIKIDKDSYMDTKEKIESFLNGITNA</sequence>
<name>A0A645BDA1_9ZZZZ</name>
<comment type="caution">
    <text evidence="1">The sequence shown here is derived from an EMBL/GenBank/DDBJ whole genome shotgun (WGS) entry which is preliminary data.</text>
</comment>